<evidence type="ECO:0000256" key="3">
    <source>
        <dbReference type="ARBA" id="ARBA00022475"/>
    </source>
</evidence>
<dbReference type="InParanoid" id="A0A6P7G7R5"/>
<keyword evidence="11" id="KW-1185">Reference proteome</keyword>
<accession>A0A6P7G7R5</accession>
<dbReference type="InterPro" id="IPR050549">
    <property type="entry name" value="MFS_Trehalose_Transporter"/>
</dbReference>
<dbReference type="EnsemblMetazoa" id="XM_028285077.2">
    <property type="protein sequence ID" value="XP_028140878.1"/>
    <property type="gene ID" value="LOC114334941"/>
</dbReference>
<dbReference type="GO" id="GO:0022857">
    <property type="term" value="F:transmembrane transporter activity"/>
    <property type="evidence" value="ECO:0007669"/>
    <property type="project" value="InterPro"/>
</dbReference>
<feature type="domain" description="Major facilitator superfamily (MFS) profile" evidence="9">
    <location>
        <begin position="38"/>
        <end position="475"/>
    </location>
</feature>
<keyword evidence="5 8" id="KW-0812">Transmembrane</keyword>
<protein>
    <submittedName>
        <fullName evidence="12">Uncharacterized protein LOC114334941</fullName>
    </submittedName>
</protein>
<feature type="transmembrane region" description="Helical" evidence="8">
    <location>
        <begin position="36"/>
        <end position="60"/>
    </location>
</feature>
<feature type="transmembrane region" description="Helical" evidence="8">
    <location>
        <begin position="138"/>
        <end position="159"/>
    </location>
</feature>
<comment type="subcellular location">
    <subcellularLocation>
        <location evidence="1">Cell membrane</location>
        <topology evidence="1">Multi-pass membrane protein</topology>
    </subcellularLocation>
</comment>
<feature type="transmembrane region" description="Helical" evidence="8">
    <location>
        <begin position="80"/>
        <end position="102"/>
    </location>
</feature>
<evidence type="ECO:0000256" key="6">
    <source>
        <dbReference type="ARBA" id="ARBA00022989"/>
    </source>
</evidence>
<organism evidence="12">
    <name type="scientific">Diabrotica virgifera virgifera</name>
    <name type="common">western corn rootworm</name>
    <dbReference type="NCBI Taxonomy" id="50390"/>
    <lineage>
        <taxon>Eukaryota</taxon>
        <taxon>Metazoa</taxon>
        <taxon>Ecdysozoa</taxon>
        <taxon>Arthropoda</taxon>
        <taxon>Hexapoda</taxon>
        <taxon>Insecta</taxon>
        <taxon>Pterygota</taxon>
        <taxon>Neoptera</taxon>
        <taxon>Endopterygota</taxon>
        <taxon>Coleoptera</taxon>
        <taxon>Polyphaga</taxon>
        <taxon>Cucujiformia</taxon>
        <taxon>Chrysomeloidea</taxon>
        <taxon>Chrysomelidae</taxon>
        <taxon>Galerucinae</taxon>
        <taxon>Diabroticina</taxon>
        <taxon>Diabroticites</taxon>
        <taxon>Diabrotica</taxon>
    </lineage>
</organism>
<reference evidence="10" key="2">
    <citation type="submission" date="2025-05" db="UniProtKB">
        <authorList>
            <consortium name="EnsemblMetazoa"/>
        </authorList>
    </citation>
    <scope>IDENTIFICATION</scope>
</reference>
<evidence type="ECO:0000256" key="5">
    <source>
        <dbReference type="ARBA" id="ARBA00022692"/>
    </source>
</evidence>
<dbReference type="PANTHER" id="PTHR48021:SF47">
    <property type="entry name" value="GH17672P"/>
    <property type="match status" value="1"/>
</dbReference>
<dbReference type="Gene3D" id="1.20.1250.20">
    <property type="entry name" value="MFS general substrate transporter like domains"/>
    <property type="match status" value="1"/>
</dbReference>
<keyword evidence="2" id="KW-0813">Transport</keyword>
<dbReference type="InterPro" id="IPR020846">
    <property type="entry name" value="MFS_dom"/>
</dbReference>
<evidence type="ECO:0000313" key="12">
    <source>
        <dbReference type="RefSeq" id="XP_028140878.1"/>
    </source>
</evidence>
<dbReference type="GeneID" id="114334941"/>
<feature type="transmembrane region" description="Helical" evidence="8">
    <location>
        <begin position="322"/>
        <end position="343"/>
    </location>
</feature>
<dbReference type="PROSITE" id="PS00216">
    <property type="entry name" value="SUGAR_TRANSPORT_1"/>
    <property type="match status" value="1"/>
</dbReference>
<evidence type="ECO:0000313" key="11">
    <source>
        <dbReference type="Proteomes" id="UP001652700"/>
    </source>
</evidence>
<evidence type="ECO:0000256" key="2">
    <source>
        <dbReference type="ARBA" id="ARBA00022448"/>
    </source>
</evidence>
<evidence type="ECO:0000259" key="9">
    <source>
        <dbReference type="PROSITE" id="PS50850"/>
    </source>
</evidence>
<dbReference type="InterPro" id="IPR036259">
    <property type="entry name" value="MFS_trans_sf"/>
</dbReference>
<dbReference type="FunFam" id="1.20.1250.20:FF:000218">
    <property type="entry name" value="facilitated trehalose transporter Tret1"/>
    <property type="match status" value="1"/>
</dbReference>
<dbReference type="PANTHER" id="PTHR48021">
    <property type="match status" value="1"/>
</dbReference>
<feature type="transmembrane region" description="Helical" evidence="8">
    <location>
        <begin position="383"/>
        <end position="407"/>
    </location>
</feature>
<name>A0A6P7G7R5_DIAVI</name>
<sequence>MTNQNLENGTVIEEKEKFTGFTIDCTEKKKSKKALWIFYISLFTASSLLVTNGSVMVWSSPVLPKLYSNDTDINPLSEPMTSLETSILMSLAAFASILGFILMAKLSDAFGRKLSMRVLGLVYGCSLTAIAFASNLYIYYIFFFLNGFVAAGILINVSIYCSEISEDKHRAWMGCVVGLMVPIGNLLGYTFGAIIDSVKYFTLIIALPAFLHVVFSFFIAESPTYLVGKRRKSEALDALKHLRKYSTVVSAELEYESIEIFNSGDTTDKNTIVGLFSSPGLKKGLFLGFTLFATQQLTGVPTMLAYLGSIFNEAGSTLSSDVVGIIFGAAQITVTLLATFIVNRFGRRPLLLWSSFGCALSLLFLTFYFYAQKIELSFVKDIRWVPIAFIITFITSFGLGLGPIPMVMIGELFRNEQRALGVATITISQCVMTVIINFAYPLLKDAYGIYLCMGIYCLATSICSVLLFCYLPETRGKSLAEIQEILSK</sequence>
<keyword evidence="6 8" id="KW-1133">Transmembrane helix</keyword>
<dbReference type="AlphaFoldDB" id="A0A6P7G7R5"/>
<dbReference type="RefSeq" id="XP_028140878.1">
    <property type="nucleotide sequence ID" value="XM_028285077.1"/>
</dbReference>
<feature type="transmembrane region" description="Helical" evidence="8">
    <location>
        <begin position="350"/>
        <end position="371"/>
    </location>
</feature>
<keyword evidence="4" id="KW-0762">Sugar transport</keyword>
<dbReference type="GO" id="GO:0005886">
    <property type="term" value="C:plasma membrane"/>
    <property type="evidence" value="ECO:0007669"/>
    <property type="project" value="UniProtKB-SubCell"/>
</dbReference>
<evidence type="ECO:0000256" key="1">
    <source>
        <dbReference type="ARBA" id="ARBA00004651"/>
    </source>
</evidence>
<dbReference type="KEGG" id="dvv:114334941"/>
<evidence type="ECO:0000256" key="7">
    <source>
        <dbReference type="ARBA" id="ARBA00023136"/>
    </source>
</evidence>
<evidence type="ECO:0000256" key="8">
    <source>
        <dbReference type="SAM" id="Phobius"/>
    </source>
</evidence>
<feature type="transmembrane region" description="Helical" evidence="8">
    <location>
        <begin position="114"/>
        <end position="132"/>
    </location>
</feature>
<reference evidence="12" key="1">
    <citation type="submission" date="2025-04" db="UniProtKB">
        <authorList>
            <consortium name="RefSeq"/>
        </authorList>
    </citation>
    <scope>IDENTIFICATION</scope>
    <source>
        <tissue evidence="12">Whole insect</tissue>
    </source>
</reference>
<keyword evidence="3" id="KW-1003">Cell membrane</keyword>
<dbReference type="Pfam" id="PF00083">
    <property type="entry name" value="Sugar_tr"/>
    <property type="match status" value="1"/>
</dbReference>
<dbReference type="OrthoDB" id="6770700at2759"/>
<dbReference type="PROSITE" id="PS50850">
    <property type="entry name" value="MFS"/>
    <property type="match status" value="1"/>
</dbReference>
<feature type="transmembrane region" description="Helical" evidence="8">
    <location>
        <begin position="446"/>
        <end position="471"/>
    </location>
</feature>
<dbReference type="SUPFAM" id="SSF103473">
    <property type="entry name" value="MFS general substrate transporter"/>
    <property type="match status" value="1"/>
</dbReference>
<feature type="transmembrane region" description="Helical" evidence="8">
    <location>
        <begin position="200"/>
        <end position="220"/>
    </location>
</feature>
<dbReference type="InterPro" id="IPR005829">
    <property type="entry name" value="Sugar_transporter_CS"/>
</dbReference>
<feature type="transmembrane region" description="Helical" evidence="8">
    <location>
        <begin position="285"/>
        <end position="310"/>
    </location>
</feature>
<evidence type="ECO:0000313" key="10">
    <source>
        <dbReference type="EnsemblMetazoa" id="XP_028140878.1"/>
    </source>
</evidence>
<proteinExistence type="predicted"/>
<keyword evidence="7 8" id="KW-0472">Membrane</keyword>
<evidence type="ECO:0000256" key="4">
    <source>
        <dbReference type="ARBA" id="ARBA00022597"/>
    </source>
</evidence>
<gene>
    <name evidence="12" type="primary">LOC114334941</name>
</gene>
<dbReference type="Proteomes" id="UP001652700">
    <property type="component" value="Unplaced"/>
</dbReference>
<dbReference type="InterPro" id="IPR005828">
    <property type="entry name" value="MFS_sugar_transport-like"/>
</dbReference>
<feature type="transmembrane region" description="Helical" evidence="8">
    <location>
        <begin position="171"/>
        <end position="194"/>
    </location>
</feature>
<feature type="transmembrane region" description="Helical" evidence="8">
    <location>
        <begin position="419"/>
        <end position="440"/>
    </location>
</feature>